<name>A0A1D9P554_9FIRM</name>
<evidence type="ECO:0000256" key="5">
    <source>
        <dbReference type="ARBA" id="ARBA00022553"/>
    </source>
</evidence>
<keyword evidence="12" id="KW-0902">Two-component regulatory system</keyword>
<dbReference type="Proteomes" id="UP000179284">
    <property type="component" value="Chromosome I"/>
</dbReference>
<evidence type="ECO:0000256" key="11">
    <source>
        <dbReference type="ARBA" id="ARBA00022989"/>
    </source>
</evidence>
<evidence type="ECO:0000313" key="17">
    <source>
        <dbReference type="EMBL" id="AOZ97690.1"/>
    </source>
</evidence>
<protein>
    <recommendedName>
        <fullName evidence="3">histidine kinase</fullName>
        <ecNumber evidence="3">2.7.13.3</ecNumber>
    </recommendedName>
</protein>
<feature type="domain" description="HAMP" evidence="16">
    <location>
        <begin position="198"/>
        <end position="245"/>
    </location>
</feature>
<comment type="catalytic activity">
    <reaction evidence="1">
        <text>ATP + protein L-histidine = ADP + protein N-phospho-L-histidine.</text>
        <dbReference type="EC" id="2.7.13.3"/>
    </reaction>
</comment>
<dbReference type="OrthoDB" id="9813151at2"/>
<keyword evidence="13 14" id="KW-0472">Membrane</keyword>
<dbReference type="SMART" id="SM00387">
    <property type="entry name" value="HATPase_c"/>
    <property type="match status" value="1"/>
</dbReference>
<comment type="subcellular location">
    <subcellularLocation>
        <location evidence="2">Cell membrane</location>
        <topology evidence="2">Multi-pass membrane protein</topology>
    </subcellularLocation>
</comment>
<dbReference type="GO" id="GO:0000155">
    <property type="term" value="F:phosphorelay sensor kinase activity"/>
    <property type="evidence" value="ECO:0007669"/>
    <property type="project" value="InterPro"/>
</dbReference>
<keyword evidence="7 14" id="KW-0812">Transmembrane</keyword>
<proteinExistence type="predicted"/>
<dbReference type="GO" id="GO:0005524">
    <property type="term" value="F:ATP binding"/>
    <property type="evidence" value="ECO:0007669"/>
    <property type="project" value="UniProtKB-KW"/>
</dbReference>
<dbReference type="SMART" id="SM00388">
    <property type="entry name" value="HisKA"/>
    <property type="match status" value="1"/>
</dbReference>
<dbReference type="InterPro" id="IPR050398">
    <property type="entry name" value="HssS/ArlS-like"/>
</dbReference>
<dbReference type="Pfam" id="PF00512">
    <property type="entry name" value="HisKA"/>
    <property type="match status" value="1"/>
</dbReference>
<evidence type="ECO:0000256" key="6">
    <source>
        <dbReference type="ARBA" id="ARBA00022679"/>
    </source>
</evidence>
<dbReference type="InterPro" id="IPR003660">
    <property type="entry name" value="HAMP_dom"/>
</dbReference>
<dbReference type="PRINTS" id="PR00344">
    <property type="entry name" value="BCTRLSENSOR"/>
</dbReference>
<evidence type="ECO:0000256" key="7">
    <source>
        <dbReference type="ARBA" id="ARBA00022692"/>
    </source>
</evidence>
<dbReference type="CDD" id="cd06225">
    <property type="entry name" value="HAMP"/>
    <property type="match status" value="1"/>
</dbReference>
<evidence type="ECO:0000256" key="10">
    <source>
        <dbReference type="ARBA" id="ARBA00022840"/>
    </source>
</evidence>
<organism evidence="17 18">
    <name type="scientific">Butyrivibrio hungatei</name>
    <dbReference type="NCBI Taxonomy" id="185008"/>
    <lineage>
        <taxon>Bacteria</taxon>
        <taxon>Bacillati</taxon>
        <taxon>Bacillota</taxon>
        <taxon>Clostridia</taxon>
        <taxon>Lachnospirales</taxon>
        <taxon>Lachnospiraceae</taxon>
        <taxon>Butyrivibrio</taxon>
    </lineage>
</organism>
<dbReference type="InterPro" id="IPR036097">
    <property type="entry name" value="HisK_dim/P_sf"/>
</dbReference>
<dbReference type="SUPFAM" id="SSF158472">
    <property type="entry name" value="HAMP domain-like"/>
    <property type="match status" value="1"/>
</dbReference>
<dbReference type="InterPro" id="IPR003594">
    <property type="entry name" value="HATPase_dom"/>
</dbReference>
<keyword evidence="6" id="KW-0808">Transferase</keyword>
<keyword evidence="10" id="KW-0067">ATP-binding</keyword>
<evidence type="ECO:0000256" key="3">
    <source>
        <dbReference type="ARBA" id="ARBA00012438"/>
    </source>
</evidence>
<dbReference type="Pfam" id="PF02518">
    <property type="entry name" value="HATPase_c"/>
    <property type="match status" value="1"/>
</dbReference>
<keyword evidence="18" id="KW-1185">Reference proteome</keyword>
<dbReference type="FunFam" id="1.10.287.130:FF:000001">
    <property type="entry name" value="Two-component sensor histidine kinase"/>
    <property type="match status" value="1"/>
</dbReference>
<dbReference type="PANTHER" id="PTHR45528">
    <property type="entry name" value="SENSOR HISTIDINE KINASE CPXA"/>
    <property type="match status" value="1"/>
</dbReference>
<evidence type="ECO:0000256" key="2">
    <source>
        <dbReference type="ARBA" id="ARBA00004651"/>
    </source>
</evidence>
<keyword evidence="9 17" id="KW-0418">Kinase</keyword>
<evidence type="ECO:0000256" key="12">
    <source>
        <dbReference type="ARBA" id="ARBA00023012"/>
    </source>
</evidence>
<dbReference type="PROSITE" id="PS50109">
    <property type="entry name" value="HIS_KIN"/>
    <property type="match status" value="1"/>
</dbReference>
<reference evidence="18" key="1">
    <citation type="submission" date="2016-10" db="EMBL/GenBank/DDBJ databases">
        <title>The complete genome sequence of the rumen bacterium Butyrivibrio hungatei MB2003.</title>
        <authorList>
            <person name="Palevich N."/>
            <person name="Kelly W.J."/>
            <person name="Leahy S.C."/>
            <person name="Altermann E."/>
            <person name="Rakonjac J."/>
            <person name="Attwood G.T."/>
        </authorList>
    </citation>
    <scope>NUCLEOTIDE SEQUENCE [LARGE SCALE GENOMIC DNA]</scope>
    <source>
        <strain evidence="18">MB2003</strain>
    </source>
</reference>
<evidence type="ECO:0000259" key="15">
    <source>
        <dbReference type="PROSITE" id="PS50109"/>
    </source>
</evidence>
<dbReference type="SUPFAM" id="SSF47384">
    <property type="entry name" value="Homodimeric domain of signal transducing histidine kinase"/>
    <property type="match status" value="1"/>
</dbReference>
<dbReference type="InterPro" id="IPR036890">
    <property type="entry name" value="HATPase_C_sf"/>
</dbReference>
<evidence type="ECO:0000256" key="9">
    <source>
        <dbReference type="ARBA" id="ARBA00022777"/>
    </source>
</evidence>
<keyword evidence="5" id="KW-0597">Phosphoprotein</keyword>
<evidence type="ECO:0000256" key="13">
    <source>
        <dbReference type="ARBA" id="ARBA00023136"/>
    </source>
</evidence>
<dbReference type="SUPFAM" id="SSF55874">
    <property type="entry name" value="ATPase domain of HSP90 chaperone/DNA topoisomerase II/histidine kinase"/>
    <property type="match status" value="1"/>
</dbReference>
<evidence type="ECO:0000256" key="4">
    <source>
        <dbReference type="ARBA" id="ARBA00022475"/>
    </source>
</evidence>
<dbReference type="KEGG" id="bhu:bhn_I2658"/>
<dbReference type="Gene3D" id="6.10.340.10">
    <property type="match status" value="1"/>
</dbReference>
<dbReference type="EMBL" id="CP017831">
    <property type="protein sequence ID" value="AOZ97690.1"/>
    <property type="molecule type" value="Genomic_DNA"/>
</dbReference>
<feature type="transmembrane region" description="Helical" evidence="14">
    <location>
        <begin position="174"/>
        <end position="199"/>
    </location>
</feature>
<dbReference type="Gene3D" id="1.10.287.130">
    <property type="match status" value="1"/>
</dbReference>
<sequence>MKRTLYLKFLLAYLLFAVFGFIVVATFVYSMTYERIRRDKTDSMYQVATQIANTYAADLYNSETSLETVHTQMVTLSKYMDNEPIWIINPSGRLVLDSSRNLGPGDEIVINGFDPSVLGGSYYTTGNFWDSFDSDVVSVFAPITANYKVQAYVVIHEPVSDIQEQANEFLNISYLMLIVLFLLSLIILIFFTELVYIPLRKITKATEQYAAGNMSYEFSVESEDEMGYLAASLSYMAGEIARQEDDQKKFIANVSHDFRSPLTSIRGYLVAMQDGTIPQEMHERYLGIVINETDRLTKLTNELLTLNNLNTKGMLLDKSDFDINHVIRKVAESFEGTCRNKKIAIELVLTDDKMLVNADVDKIQQVLYNLVDNAIKFSHHDSSIKIETTEKHSKVFVSVKDSGIGIPKEDQKLIFDRFYKSDLSRGKDKKGTGLGLSIVKEIIKAHEENINVISTAGVGTEFIFSLPKSAVMDADDEE</sequence>
<evidence type="ECO:0000259" key="16">
    <source>
        <dbReference type="PROSITE" id="PS50885"/>
    </source>
</evidence>
<dbReference type="Gene3D" id="3.30.565.10">
    <property type="entry name" value="Histidine kinase-like ATPase, C-terminal domain"/>
    <property type="match status" value="1"/>
</dbReference>
<dbReference type="InterPro" id="IPR005467">
    <property type="entry name" value="His_kinase_dom"/>
</dbReference>
<dbReference type="FunFam" id="3.30.565.10:FF:000006">
    <property type="entry name" value="Sensor histidine kinase WalK"/>
    <property type="match status" value="1"/>
</dbReference>
<dbReference type="InterPro" id="IPR003661">
    <property type="entry name" value="HisK_dim/P_dom"/>
</dbReference>
<dbReference type="EC" id="2.7.13.3" evidence="3"/>
<evidence type="ECO:0000256" key="14">
    <source>
        <dbReference type="SAM" id="Phobius"/>
    </source>
</evidence>
<keyword evidence="11 14" id="KW-1133">Transmembrane helix</keyword>
<dbReference type="CDD" id="cd00082">
    <property type="entry name" value="HisKA"/>
    <property type="match status" value="1"/>
</dbReference>
<dbReference type="AlphaFoldDB" id="A0A1D9P554"/>
<accession>A0A1D9P554</accession>
<dbReference type="PANTHER" id="PTHR45528:SF1">
    <property type="entry name" value="SENSOR HISTIDINE KINASE CPXA"/>
    <property type="match status" value="1"/>
</dbReference>
<dbReference type="CDD" id="cd00075">
    <property type="entry name" value="HATPase"/>
    <property type="match status" value="1"/>
</dbReference>
<dbReference type="PROSITE" id="PS50885">
    <property type="entry name" value="HAMP"/>
    <property type="match status" value="1"/>
</dbReference>
<dbReference type="GO" id="GO:0005886">
    <property type="term" value="C:plasma membrane"/>
    <property type="evidence" value="ECO:0007669"/>
    <property type="project" value="UniProtKB-SubCell"/>
</dbReference>
<evidence type="ECO:0000313" key="18">
    <source>
        <dbReference type="Proteomes" id="UP000179284"/>
    </source>
</evidence>
<dbReference type="InterPro" id="IPR004358">
    <property type="entry name" value="Sig_transdc_His_kin-like_C"/>
</dbReference>
<keyword evidence="4" id="KW-1003">Cell membrane</keyword>
<feature type="domain" description="Histidine kinase" evidence="15">
    <location>
        <begin position="253"/>
        <end position="470"/>
    </location>
</feature>
<evidence type="ECO:0000256" key="8">
    <source>
        <dbReference type="ARBA" id="ARBA00022741"/>
    </source>
</evidence>
<gene>
    <name evidence="17" type="ORF">bhn_I2658</name>
</gene>
<evidence type="ECO:0000256" key="1">
    <source>
        <dbReference type="ARBA" id="ARBA00000085"/>
    </source>
</evidence>
<keyword evidence="8" id="KW-0547">Nucleotide-binding</keyword>
<feature type="transmembrane region" description="Helical" evidence="14">
    <location>
        <begin position="6"/>
        <end position="30"/>
    </location>
</feature>
<dbReference type="RefSeq" id="WP_071177266.1">
    <property type="nucleotide sequence ID" value="NZ_CP017831.1"/>
</dbReference>